<dbReference type="EMBL" id="KV417586">
    <property type="protein sequence ID" value="KZP17105.1"/>
    <property type="molecule type" value="Genomic_DNA"/>
</dbReference>
<evidence type="ECO:0008006" key="4">
    <source>
        <dbReference type="Google" id="ProtNLM"/>
    </source>
</evidence>
<keyword evidence="3" id="KW-1185">Reference proteome</keyword>
<dbReference type="STRING" id="436010.A0A166FS84"/>
<proteinExistence type="predicted"/>
<gene>
    <name evidence="2" type="ORF">FIBSPDRAFT_35824</name>
</gene>
<reference evidence="2 3" key="1">
    <citation type="journal article" date="2016" name="Mol. Biol. Evol.">
        <title>Comparative Genomics of Early-Diverging Mushroom-Forming Fungi Provides Insights into the Origins of Lignocellulose Decay Capabilities.</title>
        <authorList>
            <person name="Nagy L.G."/>
            <person name="Riley R."/>
            <person name="Tritt A."/>
            <person name="Adam C."/>
            <person name="Daum C."/>
            <person name="Floudas D."/>
            <person name="Sun H."/>
            <person name="Yadav J.S."/>
            <person name="Pangilinan J."/>
            <person name="Larsson K.H."/>
            <person name="Matsuura K."/>
            <person name="Barry K."/>
            <person name="Labutti K."/>
            <person name="Kuo R."/>
            <person name="Ohm R.A."/>
            <person name="Bhattacharya S.S."/>
            <person name="Shirouzu T."/>
            <person name="Yoshinaga Y."/>
            <person name="Martin F.M."/>
            <person name="Grigoriev I.V."/>
            <person name="Hibbett D.S."/>
        </authorList>
    </citation>
    <scope>NUCLEOTIDE SEQUENCE [LARGE SCALE GENOMIC DNA]</scope>
    <source>
        <strain evidence="2 3">CBS 109695</strain>
    </source>
</reference>
<dbReference type="AlphaFoldDB" id="A0A166FS84"/>
<feature type="compositionally biased region" description="Low complexity" evidence="1">
    <location>
        <begin position="53"/>
        <end position="88"/>
    </location>
</feature>
<organism evidence="2 3">
    <name type="scientific">Athelia psychrophila</name>
    <dbReference type="NCBI Taxonomy" id="1759441"/>
    <lineage>
        <taxon>Eukaryota</taxon>
        <taxon>Fungi</taxon>
        <taxon>Dikarya</taxon>
        <taxon>Basidiomycota</taxon>
        <taxon>Agaricomycotina</taxon>
        <taxon>Agaricomycetes</taxon>
        <taxon>Agaricomycetidae</taxon>
        <taxon>Atheliales</taxon>
        <taxon>Atheliaceae</taxon>
        <taxon>Athelia</taxon>
    </lineage>
</organism>
<name>A0A166FS84_9AGAM</name>
<feature type="region of interest" description="Disordered" evidence="1">
    <location>
        <begin position="51"/>
        <end position="94"/>
    </location>
</feature>
<dbReference type="Proteomes" id="UP000076532">
    <property type="component" value="Unassembled WGS sequence"/>
</dbReference>
<sequence>MPYTEPTSFTGCPFVITGAGTLGRCIALLMWLTRGETVHLFDTNAVTLEAAQSTSTPNSMASSSASSPAPRTVRSSRSRIAQRQSRTRGSSLKL</sequence>
<accession>A0A166FS84</accession>
<evidence type="ECO:0000313" key="3">
    <source>
        <dbReference type="Proteomes" id="UP000076532"/>
    </source>
</evidence>
<protein>
    <recommendedName>
        <fullName evidence="4">3-hydroxyacyl-CoA dehydrogenase NAD binding domain-containing protein</fullName>
    </recommendedName>
</protein>
<evidence type="ECO:0000313" key="2">
    <source>
        <dbReference type="EMBL" id="KZP17105.1"/>
    </source>
</evidence>
<evidence type="ECO:0000256" key="1">
    <source>
        <dbReference type="SAM" id="MobiDB-lite"/>
    </source>
</evidence>